<protein>
    <submittedName>
        <fullName evidence="2">Filamentous hemagglutinin N-terminal domain-containing protein</fullName>
    </submittedName>
</protein>
<dbReference type="InterPro" id="IPR008638">
    <property type="entry name" value="FhaB/CdiA-like_TPS"/>
</dbReference>
<accession>A0A3M8R6Y8</accession>
<evidence type="ECO:0000256" key="1">
    <source>
        <dbReference type="SAM" id="SignalP"/>
    </source>
</evidence>
<feature type="chain" id="PRO_5018329904" evidence="1">
    <location>
        <begin position="34"/>
        <end position="810"/>
    </location>
</feature>
<dbReference type="Gene3D" id="2.160.20.10">
    <property type="entry name" value="Single-stranded right-handed beta-helix, Pectin lyase-like"/>
    <property type="match status" value="1"/>
</dbReference>
<dbReference type="InterPro" id="IPR012334">
    <property type="entry name" value="Pectin_lyas_fold"/>
</dbReference>
<dbReference type="EMBL" id="RIZI01000150">
    <property type="protein sequence ID" value="RNF64323.1"/>
    <property type="molecule type" value="Genomic_DNA"/>
</dbReference>
<organism evidence="2">
    <name type="scientific">Acidithiobacillus sulfuriphilus</name>
    <dbReference type="NCBI Taxonomy" id="1867749"/>
    <lineage>
        <taxon>Bacteria</taxon>
        <taxon>Pseudomonadati</taxon>
        <taxon>Pseudomonadota</taxon>
        <taxon>Acidithiobacillia</taxon>
        <taxon>Acidithiobacillales</taxon>
        <taxon>Acidithiobacillaceae</taxon>
        <taxon>Acidithiobacillus</taxon>
    </lineage>
</organism>
<keyword evidence="1" id="KW-0732">Signal</keyword>
<comment type="caution">
    <text evidence="2">The sequence shown here is derived from an EMBL/GenBank/DDBJ whole genome shotgun (WGS) entry which is preliminary data.</text>
</comment>
<dbReference type="NCBIfam" id="TIGR01901">
    <property type="entry name" value="adhes_NPXG"/>
    <property type="match status" value="1"/>
</dbReference>
<sequence length="810" mass="81863">MMENRNMHIKSKRRLNTIAVSVALALSAPAAFALPTIAPTQLPGNGAVAYGTASASINANTNTGTVTVASGATVIDWGVSTGATLFSGSTTPGFNIGASAAVIFNNSSAGAAQVLNVDVTGNPTQIYGALSATAALTGSGYSPQIFVANANGIVVGNGATITVHQGLGLINADLSGSAAQSLATIGVLPLSFQGATGGVSISAGADLHGIGHFLLVAGAGTVNIAGNVGTTATEPNVPLYIDGGVGGYATPTGFVQRDTGTTSNYDSSFVYQAAPTTVNLNLGTTQSAYNLVSGSMIGVNGDLNVSGNIANIAQSEISWAGTFTNTGILQSGTQSGVSLAPYTGHTYLTSYNGIYNNTTMAAQGGFVNASGAILNAGYYLSFTGASFDNEGTINLGGATYNEMYINATQGNITLGGTISLINTGTTGSPNHPYLGYVDLYADSIVGQTVNINTALNNVTNDVYVSATNLNVNAPVSVSSSGSSFYFEPMGSKNTSAAPVMNSMNVSSTGSISAGDVYIGTTNNGYQSVTNLTVNGSIAATGSGGKVSLGYGYESTYGYFSAINNVSGAGFISGDNIDFANLIGSVNNITGGQILSNGFQLKAGPSGGSNISVSMVGNHPQGFNVKVAGNVVLDSGSTSATSETGNGFQVTPPANLNSRLVVQATGNMLVNAGTTGMSDGEFQVPGLVYLLANQSLTVNTTIDNAYTTNAPVGYGVWLLSPVINDLYPIFTNGNSGVNFMNTNYGYASSINGANPALMATENLINTVPTGQNFPAPTVYFNTTGSGSGTVLPYFVNGKGYLQEMQTFLTMP</sequence>
<evidence type="ECO:0000313" key="2">
    <source>
        <dbReference type="EMBL" id="RNF64323.1"/>
    </source>
</evidence>
<name>A0A3M8R6Y8_9PROT</name>
<dbReference type="AlphaFoldDB" id="A0A3M8R6Y8"/>
<proteinExistence type="predicted"/>
<feature type="signal peptide" evidence="1">
    <location>
        <begin position="1"/>
        <end position="33"/>
    </location>
</feature>
<reference evidence="2" key="1">
    <citation type="submission" date="2018-10" db="EMBL/GenBank/DDBJ databases">
        <title>Acidithiobacillus sulfuriphilus sp. nov.: an extremely acidophilic sulfur-oxidizing chemolithotroph isolated from a neutral pH environment.</title>
        <authorList>
            <person name="Falagan C."/>
            <person name="Moya-Beltran A."/>
            <person name="Quatrini R."/>
            <person name="Johnson D.B."/>
        </authorList>
    </citation>
    <scope>NUCLEOTIDE SEQUENCE [LARGE SCALE GENOMIC DNA]</scope>
    <source>
        <strain evidence="2">CJ-2</strain>
    </source>
</reference>
<gene>
    <name evidence="2" type="ORF">EC580_05745</name>
</gene>